<comment type="caution">
    <text evidence="5">The sequence shown here is derived from an EMBL/GenBank/DDBJ whole genome shotgun (WGS) entry which is preliminary data.</text>
</comment>
<gene>
    <name evidence="5" type="ORF">LCGC14_0016770</name>
</gene>
<feature type="domain" description="PFL" evidence="4">
    <location>
        <begin position="1"/>
        <end position="607"/>
    </location>
</feature>
<evidence type="ECO:0000313" key="5">
    <source>
        <dbReference type="EMBL" id="KKO11201.1"/>
    </source>
</evidence>
<dbReference type="GO" id="GO:0005829">
    <property type="term" value="C:cytosol"/>
    <property type="evidence" value="ECO:0007669"/>
    <property type="project" value="TreeGrafter"/>
</dbReference>
<evidence type="ECO:0000256" key="2">
    <source>
        <dbReference type="ARBA" id="ARBA00023239"/>
    </source>
</evidence>
<evidence type="ECO:0000256" key="1">
    <source>
        <dbReference type="ARBA" id="ARBA00022818"/>
    </source>
</evidence>
<organism evidence="5">
    <name type="scientific">marine sediment metagenome</name>
    <dbReference type="NCBI Taxonomy" id="412755"/>
    <lineage>
        <taxon>unclassified sequences</taxon>
        <taxon>metagenomes</taxon>
        <taxon>ecological metagenomes</taxon>
    </lineage>
</organism>
<dbReference type="EMBL" id="LAZR01000003">
    <property type="protein sequence ID" value="KKO11201.1"/>
    <property type="molecule type" value="Genomic_DNA"/>
</dbReference>
<evidence type="ECO:0000259" key="3">
    <source>
        <dbReference type="PROSITE" id="PS51149"/>
    </source>
</evidence>
<reference evidence="5" key="1">
    <citation type="journal article" date="2015" name="Nature">
        <title>Complex archaea that bridge the gap between prokaryotes and eukaryotes.</title>
        <authorList>
            <person name="Spang A."/>
            <person name="Saw J.H."/>
            <person name="Jorgensen S.L."/>
            <person name="Zaremba-Niedzwiedzka K."/>
            <person name="Martijn J."/>
            <person name="Lind A.E."/>
            <person name="van Eijk R."/>
            <person name="Schleper C."/>
            <person name="Guy L."/>
            <person name="Ettema T.J."/>
        </authorList>
    </citation>
    <scope>NUCLEOTIDE SEQUENCE</scope>
</reference>
<dbReference type="PROSITE" id="PS51149">
    <property type="entry name" value="GLY_RADICAL_2"/>
    <property type="match status" value="1"/>
</dbReference>
<dbReference type="Pfam" id="PF02901">
    <property type="entry name" value="PFL-like"/>
    <property type="match status" value="1"/>
</dbReference>
<dbReference type="SUPFAM" id="SSF51998">
    <property type="entry name" value="PFL-like glycyl radical enzymes"/>
    <property type="match status" value="1"/>
</dbReference>
<dbReference type="PANTHER" id="PTHR43641:SF2">
    <property type="entry name" value="DEHYDRATASE YBIW-RELATED"/>
    <property type="match status" value="1"/>
</dbReference>
<dbReference type="InterPro" id="IPR051215">
    <property type="entry name" value="GRE"/>
</dbReference>
<keyword evidence="1" id="KW-0556">Organic radical</keyword>
<dbReference type="Gene3D" id="3.20.70.20">
    <property type="match status" value="1"/>
</dbReference>
<dbReference type="Pfam" id="PF01228">
    <property type="entry name" value="Gly_radical"/>
    <property type="match status" value="1"/>
</dbReference>
<evidence type="ECO:0000259" key="4">
    <source>
        <dbReference type="PROSITE" id="PS51554"/>
    </source>
</evidence>
<accession>A0A0F9W1L6</accession>
<feature type="domain" description="Glycine radical" evidence="3">
    <location>
        <begin position="614"/>
        <end position="734"/>
    </location>
</feature>
<dbReference type="InterPro" id="IPR001150">
    <property type="entry name" value="Gly_radical"/>
</dbReference>
<sequence>MVINATILAELGEWAAMGFYEAIGQPWPASYGRAYRRLYENMEIRVPEGRWLIPMESLPNAKTWRSDGVWTATSLILDHDHHCGMRLNEIVAEEKKQAFPQHAAFIDELVADIERRLISFGGYTHSNPDMRRVVDEGFESMEAELADAIARTRAEGPDAEPETLELLLAVEDFAIGVRAFYERTLEAVGAAAEAASGQRREELVAIGEALGQCFMQPSKTFCQGLLAVNLAWMIDGCDSIGRPDQVLGSLYEADLAAGRLEKAHADRLLDEVFENFEIFNGWNLQIGGWTPEGEDGTNALTLALIAACGRNHFRRPNVAFRITSRTPESALLEALRVLREGSGRPALYNDDLYVQTLRDMDMGLSDADACEIGFGGCTETMIAGLSNVGSLEGEINLAKALELALSDGYDPHAHEQRGPHTGRFEEMESFDEFLTAVKGQVQFLTASFAASNCEQLRKRFTQGDPKLARTLFTRDCIARRKSFEAGGARYNWCVVSYQGIANLIDSLAAIRKCIYQDGAISRADLLTALAADFAGCDGIRHALLAAPKFGNDDDRVDLLGREIIDYAWRELYSYEPPRGGRYIASCILFVTYEYAGAYVGATPDGRRAGEPLADSVGAFQGNDTHGPTALLNSVTKLPLHLAVGTPVLNIRLQRAIMERDEDLEKVASLVRTYFAKGGMQIQVSVLNRAELLAARAEPDKHRDLIVRVGGYSEYFCNLTPELQDTVIARTDHGL</sequence>
<name>A0A0F9W1L6_9ZZZZ</name>
<protein>
    <recommendedName>
        <fullName evidence="6">Pyruvate formate-lyase</fullName>
    </recommendedName>
</protein>
<dbReference type="PANTHER" id="PTHR43641">
    <property type="entry name" value="FORMATE ACETYLTRANSFERASE 3-RELATED"/>
    <property type="match status" value="1"/>
</dbReference>
<dbReference type="InterPro" id="IPR004184">
    <property type="entry name" value="PFL_dom"/>
</dbReference>
<proteinExistence type="predicted"/>
<dbReference type="AlphaFoldDB" id="A0A0F9W1L6"/>
<dbReference type="PROSITE" id="PS51554">
    <property type="entry name" value="PFL"/>
    <property type="match status" value="1"/>
</dbReference>
<dbReference type="GO" id="GO:0016829">
    <property type="term" value="F:lyase activity"/>
    <property type="evidence" value="ECO:0007669"/>
    <property type="project" value="UniProtKB-KW"/>
</dbReference>
<evidence type="ECO:0008006" key="6">
    <source>
        <dbReference type="Google" id="ProtNLM"/>
    </source>
</evidence>
<keyword evidence="2" id="KW-0456">Lyase</keyword>